<comment type="similarity">
    <text evidence="1">Belongs to the DprA/Smf family.</text>
</comment>
<dbReference type="InterPro" id="IPR057666">
    <property type="entry name" value="DrpA_SLOG"/>
</dbReference>
<accession>A0AAJ1T1N9</accession>
<dbReference type="Gene3D" id="3.40.50.450">
    <property type="match status" value="1"/>
</dbReference>
<dbReference type="Pfam" id="PF02481">
    <property type="entry name" value="DNA_processg_A"/>
    <property type="match status" value="1"/>
</dbReference>
<feature type="domain" description="Smf/DprA SLOG" evidence="2">
    <location>
        <begin position="80"/>
        <end position="289"/>
    </location>
</feature>
<reference evidence="3" key="1">
    <citation type="submission" date="2023-07" db="EMBL/GenBank/DDBJ databases">
        <title>Genomic Encyclopedia of Type Strains, Phase IV (KMG-IV): sequencing the most valuable type-strain genomes for metagenomic binning, comparative biology and taxonomic classification.</title>
        <authorList>
            <person name="Goeker M."/>
        </authorList>
    </citation>
    <scope>NUCLEOTIDE SEQUENCE</scope>
    <source>
        <strain evidence="3">DSM 23947</strain>
    </source>
</reference>
<dbReference type="PANTHER" id="PTHR43022:SF1">
    <property type="entry name" value="PROTEIN SMF"/>
    <property type="match status" value="1"/>
</dbReference>
<dbReference type="RefSeq" id="WP_307256300.1">
    <property type="nucleotide sequence ID" value="NZ_JAUSUC010000005.1"/>
</dbReference>
<sequence length="290" mass="32795">MDLITKKIIHLQHIKGMTWKRIYLLLKQDPSLQSLYQLPPSKLQHLLKISPTLASNLYHQLQSTNIDLFLEEYSKKQIDFIPIYDENYPALLKTIHQPPWGLYCMGDKKLLKNNKNLAIVGSRRGNEYGKKAIHFIVQRLVHHHFQIVSGLAKGIDTFAHNATIMNKGKTIAVIGGGFYHLYPTENRQLAKKITEEHVLISEYAPIMKPEKWHFPARNRIISGLSVGTILVQAGEKSGSLITANHALEQGRDVFVLPGSIFDPLSKGGHQLINEGATLVPSIDDLLEQLY</sequence>
<protein>
    <submittedName>
        <fullName evidence="3">DNA processing protein</fullName>
    </submittedName>
</protein>
<proteinExistence type="inferred from homology"/>
<dbReference type="NCBIfam" id="TIGR00732">
    <property type="entry name" value="dprA"/>
    <property type="match status" value="1"/>
</dbReference>
<evidence type="ECO:0000256" key="1">
    <source>
        <dbReference type="ARBA" id="ARBA00006525"/>
    </source>
</evidence>
<dbReference type="GO" id="GO:0009294">
    <property type="term" value="P:DNA-mediated transformation"/>
    <property type="evidence" value="ECO:0007669"/>
    <property type="project" value="InterPro"/>
</dbReference>
<evidence type="ECO:0000313" key="4">
    <source>
        <dbReference type="Proteomes" id="UP001237207"/>
    </source>
</evidence>
<keyword evidence="4" id="KW-1185">Reference proteome</keyword>
<gene>
    <name evidence="3" type="ORF">J2S13_000710</name>
</gene>
<dbReference type="EMBL" id="JAUSUC010000005">
    <property type="protein sequence ID" value="MDQ0214314.1"/>
    <property type="molecule type" value="Genomic_DNA"/>
</dbReference>
<dbReference type="InterPro" id="IPR003488">
    <property type="entry name" value="DprA"/>
</dbReference>
<evidence type="ECO:0000313" key="3">
    <source>
        <dbReference type="EMBL" id="MDQ0214314.1"/>
    </source>
</evidence>
<dbReference type="Proteomes" id="UP001237207">
    <property type="component" value="Unassembled WGS sequence"/>
</dbReference>
<organism evidence="3 4">
    <name type="scientific">Oikeobacillus pervagus</name>
    <dbReference type="NCBI Taxonomy" id="1325931"/>
    <lineage>
        <taxon>Bacteria</taxon>
        <taxon>Bacillati</taxon>
        <taxon>Bacillota</taxon>
        <taxon>Bacilli</taxon>
        <taxon>Bacillales</taxon>
        <taxon>Bacillaceae</taxon>
        <taxon>Oikeobacillus</taxon>
    </lineage>
</organism>
<name>A0AAJ1T1N9_9BACI</name>
<dbReference type="AlphaFoldDB" id="A0AAJ1T1N9"/>
<comment type="caution">
    <text evidence="3">The sequence shown here is derived from an EMBL/GenBank/DDBJ whole genome shotgun (WGS) entry which is preliminary data.</text>
</comment>
<dbReference type="SUPFAM" id="SSF102405">
    <property type="entry name" value="MCP/YpsA-like"/>
    <property type="match status" value="1"/>
</dbReference>
<dbReference type="PANTHER" id="PTHR43022">
    <property type="entry name" value="PROTEIN SMF"/>
    <property type="match status" value="1"/>
</dbReference>
<evidence type="ECO:0000259" key="2">
    <source>
        <dbReference type="Pfam" id="PF02481"/>
    </source>
</evidence>